<dbReference type="SMART" id="SM00954">
    <property type="entry name" value="RelA_SpoT"/>
    <property type="match status" value="1"/>
</dbReference>
<protein>
    <recommendedName>
        <fullName evidence="1">RelA/SpoT domain-containing protein</fullName>
    </recommendedName>
</protein>
<dbReference type="PANTHER" id="PTHR41773:SF1">
    <property type="entry name" value="RELA_SPOT DOMAIN-CONTAINING PROTEIN"/>
    <property type="match status" value="1"/>
</dbReference>
<dbReference type="InterPro" id="IPR007685">
    <property type="entry name" value="RelA_SpoT"/>
</dbReference>
<dbReference type="CDD" id="cd05399">
    <property type="entry name" value="NT_Rel-Spo_like"/>
    <property type="match status" value="1"/>
</dbReference>
<reference evidence="2 3" key="1">
    <citation type="submission" date="2018-03" db="EMBL/GenBank/DDBJ databases">
        <title>Whole genome sequencing of Histamine producing bacteria.</title>
        <authorList>
            <person name="Butler K."/>
        </authorList>
    </citation>
    <scope>NUCLEOTIDE SEQUENCE [LARGE SCALE GENOMIC DNA]</scope>
    <source>
        <strain evidence="2 3">ATCC 51761</strain>
    </source>
</reference>
<dbReference type="Pfam" id="PF04607">
    <property type="entry name" value="RelA_SpoT"/>
    <property type="match status" value="1"/>
</dbReference>
<proteinExistence type="predicted"/>
<dbReference type="Gene3D" id="1.10.287.860">
    <property type="entry name" value="Nucleotidyltransferase"/>
    <property type="match status" value="1"/>
</dbReference>
<accession>A0ABX5GSL9</accession>
<dbReference type="SUPFAM" id="SSF81301">
    <property type="entry name" value="Nucleotidyltransferase"/>
    <property type="match status" value="1"/>
</dbReference>
<feature type="domain" description="RelA/SpoT" evidence="1">
    <location>
        <begin position="53"/>
        <end position="176"/>
    </location>
</feature>
<dbReference type="EMBL" id="PYOP01000013">
    <property type="protein sequence ID" value="PSW96560.1"/>
    <property type="molecule type" value="Genomic_DNA"/>
</dbReference>
<dbReference type="Proteomes" id="UP000241190">
    <property type="component" value="Unassembled WGS sequence"/>
</dbReference>
<keyword evidence="3" id="KW-1185">Reference proteome</keyword>
<dbReference type="RefSeq" id="WP_107180438.1">
    <property type="nucleotide sequence ID" value="NZ_PYOP01000013.1"/>
</dbReference>
<organism evidence="2 3">
    <name type="scientific">Photobacterium iliopiscarium</name>
    <dbReference type="NCBI Taxonomy" id="56192"/>
    <lineage>
        <taxon>Bacteria</taxon>
        <taxon>Pseudomonadati</taxon>
        <taxon>Pseudomonadota</taxon>
        <taxon>Gammaproteobacteria</taxon>
        <taxon>Vibrionales</taxon>
        <taxon>Vibrionaceae</taxon>
        <taxon>Photobacterium</taxon>
    </lineage>
</organism>
<evidence type="ECO:0000313" key="2">
    <source>
        <dbReference type="EMBL" id="PSW96560.1"/>
    </source>
</evidence>
<comment type="caution">
    <text evidence="2">The sequence shown here is derived from an EMBL/GenBank/DDBJ whole genome shotgun (WGS) entry which is preliminary data.</text>
</comment>
<dbReference type="InterPro" id="IPR043519">
    <property type="entry name" value="NT_sf"/>
</dbReference>
<dbReference type="Gene3D" id="3.30.460.10">
    <property type="entry name" value="Beta Polymerase, domain 2"/>
    <property type="match status" value="1"/>
</dbReference>
<evidence type="ECO:0000259" key="1">
    <source>
        <dbReference type="SMART" id="SM00954"/>
    </source>
</evidence>
<gene>
    <name evidence="2" type="ORF">C9J52_09995</name>
</gene>
<name>A0ABX5GSL9_9GAMM</name>
<evidence type="ECO:0000313" key="3">
    <source>
        <dbReference type="Proteomes" id="UP000241190"/>
    </source>
</evidence>
<dbReference type="PANTHER" id="PTHR41773">
    <property type="entry name" value="GTP PYROPHOSPHATASE-RELATED"/>
    <property type="match status" value="1"/>
</dbReference>
<sequence>MENYKDKIWKESPELIRSYYENIERYKLLCREIKYILEKSLSVNAVDVASISSRSKSLDSFCEKIHRKYYKDPFESITDFAGARVVFLYEKDRKAIEEVIEQSFNIIEKVDKVEDYEVDRFGYGALHYIVKLKENYVGERYDDIRHLCCEIQIRTILQDAWALVAHHLSYKQESDVPKHLRRKLNALSGLFETADDQFQYIRDAREQYQSKITDAIDHSDAIVMSQDIELDSLIAFLKWTFPNRRLSDNTDILELVGEIKSLGINSLQQLQDILLRTEDARSACESMHPPYDEENSVETTFSIVGETRQALEFLFDEFIDRFEEGFAEQTRNEKNEFLHLIKNT</sequence>